<reference evidence="2" key="1">
    <citation type="submission" date="2023-10" db="EMBL/GenBank/DDBJ databases">
        <authorList>
            <person name="Chen Y."/>
            <person name="Shah S."/>
            <person name="Dougan E. K."/>
            <person name="Thang M."/>
            <person name="Chan C."/>
        </authorList>
    </citation>
    <scope>NUCLEOTIDE SEQUENCE [LARGE SCALE GENOMIC DNA]</scope>
</reference>
<comment type="caution">
    <text evidence="2">The sequence shown here is derived from an EMBL/GenBank/DDBJ whole genome shotgun (WGS) entry which is preliminary data.</text>
</comment>
<proteinExistence type="predicted"/>
<feature type="compositionally biased region" description="Pro residues" evidence="1">
    <location>
        <begin position="129"/>
        <end position="138"/>
    </location>
</feature>
<dbReference type="PRINTS" id="PR00929">
    <property type="entry name" value="ATHOOK"/>
</dbReference>
<evidence type="ECO:0000256" key="1">
    <source>
        <dbReference type="SAM" id="MobiDB-lite"/>
    </source>
</evidence>
<name>A0ABN9XU85_9DINO</name>
<feature type="compositionally biased region" description="Low complexity" evidence="1">
    <location>
        <begin position="33"/>
        <end position="42"/>
    </location>
</feature>
<dbReference type="Proteomes" id="UP001189429">
    <property type="component" value="Unassembled WGS sequence"/>
</dbReference>
<gene>
    <name evidence="2" type="ORF">PCOR1329_LOCUS78636</name>
</gene>
<sequence>RRRGRGRPAVRPRWPRPSAAGPADPRRRGGRAGAVPRGVPGPHRQGEIVQTYKLDRVLSTRRGDPKLAAAMARNDAKLRARDRPPDAIRHAVRELHAGLPRGAARLRLRGARAPQQARGPRGRPRAAGGPPPAQPRVRPPALTRALAGQRRASARRPTPPRCAGSPTSSPNVPGLGETLGATRRDGGGTAPPLRLRLPEPRR</sequence>
<feature type="non-terminal residue" evidence="2">
    <location>
        <position position="202"/>
    </location>
</feature>
<dbReference type="EMBL" id="CAUYUJ010020984">
    <property type="protein sequence ID" value="CAK0901804.1"/>
    <property type="molecule type" value="Genomic_DNA"/>
</dbReference>
<feature type="compositionally biased region" description="Basic residues" evidence="1">
    <location>
        <begin position="1"/>
        <end position="14"/>
    </location>
</feature>
<organism evidence="2 3">
    <name type="scientific">Prorocentrum cordatum</name>
    <dbReference type="NCBI Taxonomy" id="2364126"/>
    <lineage>
        <taxon>Eukaryota</taxon>
        <taxon>Sar</taxon>
        <taxon>Alveolata</taxon>
        <taxon>Dinophyceae</taxon>
        <taxon>Prorocentrales</taxon>
        <taxon>Prorocentraceae</taxon>
        <taxon>Prorocentrum</taxon>
    </lineage>
</organism>
<feature type="compositionally biased region" description="Basic and acidic residues" evidence="1">
    <location>
        <begin position="74"/>
        <end position="96"/>
    </location>
</feature>
<dbReference type="InterPro" id="IPR017956">
    <property type="entry name" value="AT_hook_DNA-bd_motif"/>
</dbReference>
<keyword evidence="3" id="KW-1185">Reference proteome</keyword>
<feature type="region of interest" description="Disordered" evidence="1">
    <location>
        <begin position="1"/>
        <end position="50"/>
    </location>
</feature>
<feature type="region of interest" description="Disordered" evidence="1">
    <location>
        <begin position="72"/>
        <end position="202"/>
    </location>
</feature>
<accession>A0ABN9XU85</accession>
<evidence type="ECO:0000313" key="3">
    <source>
        <dbReference type="Proteomes" id="UP001189429"/>
    </source>
</evidence>
<evidence type="ECO:0000313" key="2">
    <source>
        <dbReference type="EMBL" id="CAK0901804.1"/>
    </source>
</evidence>
<protein>
    <submittedName>
        <fullName evidence="2">Uncharacterized protein</fullName>
    </submittedName>
</protein>
<feature type="non-terminal residue" evidence="2">
    <location>
        <position position="1"/>
    </location>
</feature>